<dbReference type="InterPro" id="IPR032675">
    <property type="entry name" value="LRR_dom_sf"/>
</dbReference>
<proteinExistence type="predicted"/>
<gene>
    <name evidence="2" type="ORF">TUM19329_01290</name>
</gene>
<dbReference type="InterPro" id="IPR053772">
    <property type="entry name" value="At1g61320/At1g61330-like"/>
</dbReference>
<dbReference type="Gene3D" id="3.80.10.10">
    <property type="entry name" value="Ribonuclease Inhibitor"/>
    <property type="match status" value="2"/>
</dbReference>
<reference evidence="2" key="1">
    <citation type="journal article" date="2020" name="Microbiol. Resour. Announc.">
        <title>Complete Genome Sequence of Novel Psychrotolerant Legionella Strain TUM19329, Isolated from Antarctic Lake Sediment.</title>
        <authorList>
            <person name="Shimada S."/>
            <person name="Nakai R."/>
            <person name="Aoki K."/>
            <person name="Shimoeda N."/>
            <person name="Ohno G."/>
            <person name="Miyazaki Y."/>
            <person name="Kudoh S."/>
            <person name="Imura S."/>
            <person name="Watanabe K."/>
            <person name="Ishii Y."/>
            <person name="Tateda K."/>
        </authorList>
    </citation>
    <scope>NUCLEOTIDE SEQUENCE [LARGE SCALE GENOMIC DNA]</scope>
    <source>
        <strain evidence="2">TUM19329</strain>
    </source>
</reference>
<name>A0A6F8SZZ3_9GAMM</name>
<protein>
    <recommendedName>
        <fullName evidence="1">F-box/LRR-repeat protein 15/At3g58940/PEG3-like LRR domain-containing protein</fullName>
    </recommendedName>
</protein>
<dbReference type="Pfam" id="PF24758">
    <property type="entry name" value="LRR_At5g56370"/>
    <property type="match status" value="1"/>
</dbReference>
<sequence length="756" mass="86373">MNTPTEVFQELGLSYEKNQLPIIESSVEPNGGVLNLEKALSDNPECWDTISMGSSQPEKKTIILNSGWPDNTHGYLKHRIVSKLLEDGFRVYYPTLNGLERLTDANRINEALSTLTALASEQNVVEIKKLKSTRDRVDILNASRLNELCSKILSSPDLFFYFINFLTLDEPEELFCGLGYTDMVSPMYQCGIEWAFDKLSYANGDSDWQHKQFKDRLNQQEGGNQLAPQFLPMISSQTTAEERNKHYLEFLVKYYPDLVQKIRSVKIENKSVELVSLLNQTENLISLSLRSCQLTPQDEELRPTSLRYLDLDFWESDLEGRLFEDLLNRSPELEILSVNCCIAYESIPELQLKKLTKLRSLSLPDRTNMSQKQLNDILNAAINLRKLVLPARPLNHKDKEELSSPTLNGLTELVLKRSPIEEVNSLLNATPNLESLTLDWGGVQGQFHSAPFEIIKPLHRLTSISLDYSGFTEEQLTSLFNKVPHLEKLRMSQFFYYWNLQLEAHSFPCLKIIEITDSFFFSCQLENFLKAAPNLNELIISKPHQLLELLTRLDSASLPSLNKVGFPSDSLTFNELNQLIRVAPNLKNISFLTSKRDEELMVLKWFQQSYPHIEIKLAELASTEDQFIGLNFNSQSMPLDGNIGESGETPELPARTLFKARGLCEPEVFDYHLSAVEWDSHRSIFKPIIPREESLVVIPQSLELTNQQLEEVFHQLDTSSELVYGQITFLKPALNQWLQLPALSMSDELYPVRIAG</sequence>
<dbReference type="PANTHER" id="PTHR34145">
    <property type="entry name" value="OS02G0105600 PROTEIN"/>
    <property type="match status" value="1"/>
</dbReference>
<dbReference type="Proteomes" id="UP000502894">
    <property type="component" value="Chromosome"/>
</dbReference>
<evidence type="ECO:0000313" key="2">
    <source>
        <dbReference type="EMBL" id="BCA93768.1"/>
    </source>
</evidence>
<dbReference type="EMBL" id="AP022839">
    <property type="protein sequence ID" value="BCA93768.1"/>
    <property type="molecule type" value="Genomic_DNA"/>
</dbReference>
<evidence type="ECO:0000313" key="3">
    <source>
        <dbReference type="Proteomes" id="UP000502894"/>
    </source>
</evidence>
<dbReference type="SUPFAM" id="SSF52058">
    <property type="entry name" value="L domain-like"/>
    <property type="match status" value="1"/>
</dbReference>
<dbReference type="InterPro" id="IPR055411">
    <property type="entry name" value="LRR_FXL15/At3g58940/PEG3-like"/>
</dbReference>
<organism evidence="2 3">
    <name type="scientific">Legionella antarctica</name>
    <dbReference type="NCBI Taxonomy" id="2708020"/>
    <lineage>
        <taxon>Bacteria</taxon>
        <taxon>Pseudomonadati</taxon>
        <taxon>Pseudomonadota</taxon>
        <taxon>Gammaproteobacteria</taxon>
        <taxon>Legionellales</taxon>
        <taxon>Legionellaceae</taxon>
        <taxon>Legionella</taxon>
    </lineage>
</organism>
<dbReference type="RefSeq" id="WP_173235586.1">
    <property type="nucleotide sequence ID" value="NZ_AP022839.1"/>
</dbReference>
<accession>A0A6F8SZZ3</accession>
<dbReference type="KEGG" id="lant:TUM19329_01290"/>
<feature type="domain" description="F-box/LRR-repeat protein 15/At3g58940/PEG3-like LRR" evidence="1">
    <location>
        <begin position="402"/>
        <end position="571"/>
    </location>
</feature>
<evidence type="ECO:0000259" key="1">
    <source>
        <dbReference type="Pfam" id="PF24758"/>
    </source>
</evidence>
<keyword evidence="3" id="KW-1185">Reference proteome</keyword>
<dbReference type="AlphaFoldDB" id="A0A6F8SZZ3"/>
<dbReference type="PANTHER" id="PTHR34145:SF28">
    <property type="entry name" value="F-BOX DOMAIN-CONTAINING PROTEIN"/>
    <property type="match status" value="1"/>
</dbReference>